<name>A0A286URK4_9AGAM</name>
<evidence type="ECO:0000313" key="3">
    <source>
        <dbReference type="Proteomes" id="UP000217199"/>
    </source>
</evidence>
<dbReference type="InterPro" id="IPR002925">
    <property type="entry name" value="Dienelactn_hydro"/>
</dbReference>
<dbReference type="InterPro" id="IPR029058">
    <property type="entry name" value="AB_hydrolase_fold"/>
</dbReference>
<gene>
    <name evidence="2" type="ORF">PNOK_0218500</name>
</gene>
<comment type="caution">
    <text evidence="2">The sequence shown here is derived from an EMBL/GenBank/DDBJ whole genome shotgun (WGS) entry which is preliminary data.</text>
</comment>
<sequence length="294" mass="32271">MASNSTSQATQRVVNSNPACCSIPPVTTSSYVPKGSYISFAGFDRVYVTGPSSNRSPKIPTGSSHDPEQGASDIAFVSVFDIFGFFPQTQQGADLLAASLNASVYMPDFFAPDSPFPIEHFPPKTQQDKDALQAFFAGPAKPEKALEGLLKVGEELRRLKKKYVGVYGLCWGGKVAILSGSHKDPIFDAVAALHPAMLSADDANDLSVPLGLFISKDEPKEEYDEMIQRLSSKPFADKIAYKLYPYMFHGWAAARANLENEENRKEFEDVYSRLKDFFTGAFARDRGETQASNH</sequence>
<keyword evidence="2" id="KW-0378">Hydrolase</keyword>
<dbReference type="PANTHER" id="PTHR47668">
    <property type="entry name" value="DIENELACTONE HYDROLASE FAMILY PROTEIN (AFU_ORTHOLOGUE AFUA_6G01940)"/>
    <property type="match status" value="1"/>
</dbReference>
<dbReference type="Proteomes" id="UP000217199">
    <property type="component" value="Unassembled WGS sequence"/>
</dbReference>
<dbReference type="AlphaFoldDB" id="A0A286URK4"/>
<organism evidence="2 3">
    <name type="scientific">Pyrrhoderma noxium</name>
    <dbReference type="NCBI Taxonomy" id="2282107"/>
    <lineage>
        <taxon>Eukaryota</taxon>
        <taxon>Fungi</taxon>
        <taxon>Dikarya</taxon>
        <taxon>Basidiomycota</taxon>
        <taxon>Agaricomycotina</taxon>
        <taxon>Agaricomycetes</taxon>
        <taxon>Hymenochaetales</taxon>
        <taxon>Hymenochaetaceae</taxon>
        <taxon>Pyrrhoderma</taxon>
    </lineage>
</organism>
<dbReference type="InParanoid" id="A0A286URK4"/>
<dbReference type="SUPFAM" id="SSF53474">
    <property type="entry name" value="alpha/beta-Hydrolases"/>
    <property type="match status" value="1"/>
</dbReference>
<dbReference type="Gene3D" id="3.40.50.1820">
    <property type="entry name" value="alpha/beta hydrolase"/>
    <property type="match status" value="1"/>
</dbReference>
<dbReference type="EMBL" id="NBII01000002">
    <property type="protein sequence ID" value="PAV22228.1"/>
    <property type="molecule type" value="Genomic_DNA"/>
</dbReference>
<evidence type="ECO:0000259" key="1">
    <source>
        <dbReference type="Pfam" id="PF01738"/>
    </source>
</evidence>
<evidence type="ECO:0000313" key="2">
    <source>
        <dbReference type="EMBL" id="PAV22228.1"/>
    </source>
</evidence>
<dbReference type="Pfam" id="PF01738">
    <property type="entry name" value="DLH"/>
    <property type="match status" value="1"/>
</dbReference>
<protein>
    <submittedName>
        <fullName evidence="2">Dienelactone hydrolase family</fullName>
    </submittedName>
</protein>
<dbReference type="OrthoDB" id="2147163at2759"/>
<accession>A0A286URK4</accession>
<proteinExistence type="predicted"/>
<reference evidence="2 3" key="1">
    <citation type="journal article" date="2017" name="Mol. Ecol.">
        <title>Comparative and population genomic landscape of Phellinus noxius: A hypervariable fungus causing root rot in trees.</title>
        <authorList>
            <person name="Chung C.L."/>
            <person name="Lee T.J."/>
            <person name="Akiba M."/>
            <person name="Lee H.H."/>
            <person name="Kuo T.H."/>
            <person name="Liu D."/>
            <person name="Ke H.M."/>
            <person name="Yokoi T."/>
            <person name="Roa M.B."/>
            <person name="Lu M.J."/>
            <person name="Chang Y.Y."/>
            <person name="Ann P.J."/>
            <person name="Tsai J.N."/>
            <person name="Chen C.Y."/>
            <person name="Tzean S.S."/>
            <person name="Ota Y."/>
            <person name="Hattori T."/>
            <person name="Sahashi N."/>
            <person name="Liou R.F."/>
            <person name="Kikuchi T."/>
            <person name="Tsai I.J."/>
        </authorList>
    </citation>
    <scope>NUCLEOTIDE SEQUENCE [LARGE SCALE GENOMIC DNA]</scope>
    <source>
        <strain evidence="2 3">FFPRI411160</strain>
    </source>
</reference>
<dbReference type="FunCoup" id="A0A286URK4">
    <property type="interactions" value="24"/>
</dbReference>
<dbReference type="GO" id="GO:0016787">
    <property type="term" value="F:hydrolase activity"/>
    <property type="evidence" value="ECO:0007669"/>
    <property type="project" value="UniProtKB-KW"/>
</dbReference>
<dbReference type="STRING" id="2282107.A0A286URK4"/>
<feature type="domain" description="Dienelactone hydrolase" evidence="1">
    <location>
        <begin position="107"/>
        <end position="279"/>
    </location>
</feature>
<keyword evidence="3" id="KW-1185">Reference proteome</keyword>
<dbReference type="PANTHER" id="PTHR47668:SF1">
    <property type="entry name" value="DIENELACTONE HYDROLASE DOMAIN-CONTAINING PROTEIN-RELATED"/>
    <property type="match status" value="1"/>
</dbReference>